<dbReference type="PANTHER" id="PTHR32305:SF15">
    <property type="entry name" value="PROTEIN RHSA-RELATED"/>
    <property type="match status" value="1"/>
</dbReference>
<dbReference type="NCBIfam" id="TIGR03696">
    <property type="entry name" value="Rhs_assc_core"/>
    <property type="match status" value="1"/>
</dbReference>
<dbReference type="Proteomes" id="UP000094844">
    <property type="component" value="Unassembled WGS sequence"/>
</dbReference>
<evidence type="ECO:0000313" key="3">
    <source>
        <dbReference type="Proteomes" id="UP000094844"/>
    </source>
</evidence>
<gene>
    <name evidence="2" type="ORF">BN1044_00843</name>
</gene>
<dbReference type="InterPro" id="IPR050708">
    <property type="entry name" value="T6SS_VgrG/RHS"/>
</dbReference>
<protein>
    <submittedName>
        <fullName evidence="2">RHS repeat-associated core domain-containing protein</fullName>
    </submittedName>
</protein>
<dbReference type="PANTHER" id="PTHR32305">
    <property type="match status" value="1"/>
</dbReference>
<name>A0A1C6YX71_HAFAL</name>
<dbReference type="EMBL" id="FMIQ01000010">
    <property type="protein sequence ID" value="SCM51381.1"/>
    <property type="molecule type" value="Genomic_DNA"/>
</dbReference>
<accession>A0A1C6YX71</accession>
<sequence>ALSEENPHQLHQPIRMQGQQYDEESGLHYNRHRYYDPTIGRYITQDPIGLRGGLNFYGYPLDPVIYIDPLGLACSAGTHAISSNPADTKKLQDALQSYLNKGIVYGTGANQLVCNQLVDRSINQAFPNTVQGEPNTHQMRAGIGPFSRTNTPKPGDLALMTTPGHIVVVTGVNENDQVSQFIGSQTS</sequence>
<evidence type="ECO:0000313" key="2">
    <source>
        <dbReference type="EMBL" id="SCM51381.1"/>
    </source>
</evidence>
<reference evidence="2 3" key="1">
    <citation type="submission" date="2016-09" db="EMBL/GenBank/DDBJ databases">
        <authorList>
            <person name="Capua I."/>
            <person name="De Benedictis P."/>
            <person name="Joannis T."/>
            <person name="Lombin L.H."/>
            <person name="Cattoli G."/>
        </authorList>
    </citation>
    <scope>NUCLEOTIDE SEQUENCE [LARGE SCALE GENOMIC DNA]</scope>
    <source>
        <strain evidence="2 3">GB001</strain>
    </source>
</reference>
<proteinExistence type="predicted"/>
<dbReference type="AlphaFoldDB" id="A0A1C6YX71"/>
<dbReference type="PRINTS" id="PR00394">
    <property type="entry name" value="RHSPROTEIN"/>
</dbReference>
<feature type="region of interest" description="Disordered" evidence="1">
    <location>
        <begin position="1"/>
        <end position="20"/>
    </location>
</feature>
<dbReference type="InterPro" id="IPR022385">
    <property type="entry name" value="Rhs_assc_core"/>
</dbReference>
<organism evidence="2 3">
    <name type="scientific">Hafnia alvei</name>
    <dbReference type="NCBI Taxonomy" id="569"/>
    <lineage>
        <taxon>Bacteria</taxon>
        <taxon>Pseudomonadati</taxon>
        <taxon>Pseudomonadota</taxon>
        <taxon>Gammaproteobacteria</taxon>
        <taxon>Enterobacterales</taxon>
        <taxon>Hafniaceae</taxon>
        <taxon>Hafnia</taxon>
    </lineage>
</organism>
<dbReference type="Gene3D" id="2.180.10.10">
    <property type="entry name" value="RHS repeat-associated core"/>
    <property type="match status" value="1"/>
</dbReference>
<feature type="non-terminal residue" evidence="2">
    <location>
        <position position="1"/>
    </location>
</feature>
<evidence type="ECO:0000256" key="1">
    <source>
        <dbReference type="SAM" id="MobiDB-lite"/>
    </source>
</evidence>